<comment type="caution">
    <text evidence="1">The sequence shown here is derived from an EMBL/GenBank/DDBJ whole genome shotgun (WGS) entry which is preliminary data.</text>
</comment>
<dbReference type="Proteomes" id="UP000887229">
    <property type="component" value="Unassembled WGS sequence"/>
</dbReference>
<dbReference type="RefSeq" id="XP_046114557.1">
    <property type="nucleotide sequence ID" value="XM_046262493.1"/>
</dbReference>
<accession>A0A9P8CKR7</accession>
<evidence type="ECO:0000313" key="2">
    <source>
        <dbReference type="Proteomes" id="UP000887229"/>
    </source>
</evidence>
<protein>
    <submittedName>
        <fullName evidence="1">Uncharacterized protein</fullName>
    </submittedName>
</protein>
<name>A0A9P8CKR7_9HYPO</name>
<proteinExistence type="predicted"/>
<sequence length="302" mass="34218">MSSFFPDCFQPRLYQFYAQASLQGASQHHSSSCHVFKIDHKTGASLKLKATRGEVRCPELLVSEYNEKSRDHTIRTEPWVVEDVPADEVENYIQSIGDNMDYFEAFVSEYGTESINELLLSIRQAAWEGSIAWQALEAFVAYSLATSVSYTGEDEHTPRLIENQLQLALAKAWKDRWCSARSTKGMISTSDKDASTVVLVLLTERVLYDFKYRGNPKAARRSVEFGKRLVSQLSEDLRSHEWSLSCKSPKRPLVPCAYRSIVEKSPLGVPIGKRIFDPQDVDCLVGSLLSLAKRKDTFFQKL</sequence>
<evidence type="ECO:0000313" key="1">
    <source>
        <dbReference type="EMBL" id="KAG9250633.1"/>
    </source>
</evidence>
<keyword evidence="2" id="KW-1185">Reference proteome</keyword>
<organism evidence="1 2">
    <name type="scientific">Emericellopsis atlantica</name>
    <dbReference type="NCBI Taxonomy" id="2614577"/>
    <lineage>
        <taxon>Eukaryota</taxon>
        <taxon>Fungi</taxon>
        <taxon>Dikarya</taxon>
        <taxon>Ascomycota</taxon>
        <taxon>Pezizomycotina</taxon>
        <taxon>Sordariomycetes</taxon>
        <taxon>Hypocreomycetidae</taxon>
        <taxon>Hypocreales</taxon>
        <taxon>Bionectriaceae</taxon>
        <taxon>Emericellopsis</taxon>
    </lineage>
</organism>
<gene>
    <name evidence="1" type="ORF">F5Z01DRAFT_640039</name>
</gene>
<dbReference type="EMBL" id="MU251275">
    <property type="protein sequence ID" value="KAG9250633.1"/>
    <property type="molecule type" value="Genomic_DNA"/>
</dbReference>
<dbReference type="AlphaFoldDB" id="A0A9P8CKR7"/>
<reference evidence="1" key="1">
    <citation type="journal article" date="2021" name="IMA Fungus">
        <title>Genomic characterization of three marine fungi, including Emericellopsis atlantica sp. nov. with signatures of a generalist lifestyle and marine biomass degradation.</title>
        <authorList>
            <person name="Hagestad O.C."/>
            <person name="Hou L."/>
            <person name="Andersen J.H."/>
            <person name="Hansen E.H."/>
            <person name="Altermark B."/>
            <person name="Li C."/>
            <person name="Kuhnert E."/>
            <person name="Cox R.J."/>
            <person name="Crous P.W."/>
            <person name="Spatafora J.W."/>
            <person name="Lail K."/>
            <person name="Amirebrahimi M."/>
            <person name="Lipzen A."/>
            <person name="Pangilinan J."/>
            <person name="Andreopoulos W."/>
            <person name="Hayes R.D."/>
            <person name="Ng V."/>
            <person name="Grigoriev I.V."/>
            <person name="Jackson S.A."/>
            <person name="Sutton T.D.S."/>
            <person name="Dobson A.D.W."/>
            <person name="Rama T."/>
        </authorList>
    </citation>
    <scope>NUCLEOTIDE SEQUENCE</scope>
    <source>
        <strain evidence="1">TS7</strain>
    </source>
</reference>
<dbReference type="GeneID" id="70293396"/>